<protein>
    <recommendedName>
        <fullName evidence="5">Probable periplasmic serine endoprotease DegP-like</fullName>
        <ecNumber evidence="4">3.4.21.107</ecNumber>
    </recommendedName>
    <alternativeName>
        <fullName evidence="13">Protease Do</fullName>
    </alternativeName>
</protein>
<feature type="binding site" evidence="15">
    <location>
        <begin position="245"/>
        <end position="247"/>
    </location>
    <ligand>
        <name>substrate</name>
    </ligand>
</feature>
<comment type="similarity">
    <text evidence="3">Belongs to the peptidase S1C family.</text>
</comment>
<feature type="binding site" evidence="15">
    <location>
        <position position="146"/>
    </location>
    <ligand>
        <name>substrate</name>
    </ligand>
</feature>
<evidence type="ECO:0000256" key="3">
    <source>
        <dbReference type="ARBA" id="ARBA00010541"/>
    </source>
</evidence>
<dbReference type="SUPFAM" id="SSF50494">
    <property type="entry name" value="Trypsin-like serine proteases"/>
    <property type="match status" value="1"/>
</dbReference>
<feature type="domain" description="PDZ" evidence="18">
    <location>
        <begin position="303"/>
        <end position="359"/>
    </location>
</feature>
<gene>
    <name evidence="19" type="ORF">SAMN05192548_104335</name>
</gene>
<keyword evidence="12" id="KW-0346">Stress response</keyword>
<feature type="compositionally biased region" description="Low complexity" evidence="16">
    <location>
        <begin position="84"/>
        <end position="102"/>
    </location>
</feature>
<name>A0A1M6W475_9BURK</name>
<feature type="binding site" evidence="15">
    <location>
        <position position="176"/>
    </location>
    <ligand>
        <name>substrate</name>
    </ligand>
</feature>
<comment type="subcellular location">
    <subcellularLocation>
        <location evidence="2">Periplasm</location>
    </subcellularLocation>
</comment>
<evidence type="ECO:0000256" key="12">
    <source>
        <dbReference type="ARBA" id="ARBA00023016"/>
    </source>
</evidence>
<dbReference type="GO" id="GO:0042597">
    <property type="term" value="C:periplasmic space"/>
    <property type="evidence" value="ECO:0007669"/>
    <property type="project" value="UniProtKB-SubCell"/>
</dbReference>
<evidence type="ECO:0000256" key="7">
    <source>
        <dbReference type="ARBA" id="ARBA00022729"/>
    </source>
</evidence>
<dbReference type="SMART" id="SM00228">
    <property type="entry name" value="PDZ"/>
    <property type="match status" value="2"/>
</dbReference>
<keyword evidence="9" id="KW-0574">Periplasm</keyword>
<dbReference type="InterPro" id="IPR001478">
    <property type="entry name" value="PDZ"/>
</dbReference>
<evidence type="ECO:0000256" key="8">
    <source>
        <dbReference type="ARBA" id="ARBA00022737"/>
    </source>
</evidence>
<evidence type="ECO:0000256" key="6">
    <source>
        <dbReference type="ARBA" id="ARBA00022670"/>
    </source>
</evidence>
<dbReference type="Gene3D" id="2.40.10.120">
    <property type="match status" value="1"/>
</dbReference>
<keyword evidence="7 17" id="KW-0732">Signal</keyword>
<evidence type="ECO:0000256" key="13">
    <source>
        <dbReference type="ARBA" id="ARBA00032850"/>
    </source>
</evidence>
<dbReference type="PANTHER" id="PTHR22939:SF130">
    <property type="entry name" value="PERIPLASMIC SERINE ENDOPROTEASE DEGP-LIKE-RELATED"/>
    <property type="match status" value="1"/>
</dbReference>
<dbReference type="GO" id="GO:0004252">
    <property type="term" value="F:serine-type endopeptidase activity"/>
    <property type="evidence" value="ECO:0007669"/>
    <property type="project" value="InterPro"/>
</dbReference>
<dbReference type="STRING" id="169427.SAMN05192548_104335"/>
<dbReference type="Pfam" id="PF13180">
    <property type="entry name" value="PDZ_2"/>
    <property type="match status" value="1"/>
</dbReference>
<evidence type="ECO:0000313" key="20">
    <source>
        <dbReference type="Proteomes" id="UP000184395"/>
    </source>
</evidence>
<dbReference type="InterPro" id="IPR009003">
    <property type="entry name" value="Peptidase_S1_PA"/>
</dbReference>
<dbReference type="EC" id="3.4.21.107" evidence="4"/>
<evidence type="ECO:0000256" key="2">
    <source>
        <dbReference type="ARBA" id="ARBA00004418"/>
    </source>
</evidence>
<evidence type="ECO:0000256" key="9">
    <source>
        <dbReference type="ARBA" id="ARBA00022764"/>
    </source>
</evidence>
<evidence type="ECO:0000256" key="1">
    <source>
        <dbReference type="ARBA" id="ARBA00001772"/>
    </source>
</evidence>
<comment type="catalytic activity">
    <reaction evidence="1">
        <text>Acts on substrates that are at least partially unfolded. The cleavage site P1 residue is normally between a pair of hydrophobic residues, such as Val-|-Val.</text>
        <dbReference type="EC" id="3.4.21.107"/>
    </reaction>
</comment>
<evidence type="ECO:0000256" key="15">
    <source>
        <dbReference type="PIRSR" id="PIRSR611782-2"/>
    </source>
</evidence>
<feature type="signal peptide" evidence="17">
    <location>
        <begin position="1"/>
        <end position="28"/>
    </location>
</feature>
<keyword evidence="10" id="KW-0378">Hydrolase</keyword>
<dbReference type="Proteomes" id="UP000184395">
    <property type="component" value="Unassembled WGS sequence"/>
</dbReference>
<dbReference type="GO" id="GO:0006508">
    <property type="term" value="P:proteolysis"/>
    <property type="evidence" value="ECO:0007669"/>
    <property type="project" value="UniProtKB-KW"/>
</dbReference>
<dbReference type="Pfam" id="PF13365">
    <property type="entry name" value="Trypsin_2"/>
    <property type="match status" value="1"/>
</dbReference>
<evidence type="ECO:0000256" key="5">
    <source>
        <dbReference type="ARBA" id="ARBA00013958"/>
    </source>
</evidence>
<feature type="active site" description="Charge relay system" evidence="14">
    <location>
        <position position="247"/>
    </location>
</feature>
<dbReference type="EMBL" id="FRAB01000043">
    <property type="protein sequence ID" value="SHK88497.1"/>
    <property type="molecule type" value="Genomic_DNA"/>
</dbReference>
<keyword evidence="11" id="KW-0720">Serine protease</keyword>
<evidence type="ECO:0000256" key="11">
    <source>
        <dbReference type="ARBA" id="ARBA00022825"/>
    </source>
</evidence>
<dbReference type="NCBIfam" id="TIGR02037">
    <property type="entry name" value="degP_htrA_DO"/>
    <property type="match status" value="1"/>
</dbReference>
<dbReference type="CDD" id="cd10839">
    <property type="entry name" value="cpPDZ1_DegP-like"/>
    <property type="match status" value="1"/>
</dbReference>
<dbReference type="Gene3D" id="2.30.42.10">
    <property type="match status" value="2"/>
</dbReference>
<dbReference type="FunFam" id="2.40.10.120:FF:000007">
    <property type="entry name" value="Periplasmic serine endoprotease DegP-like"/>
    <property type="match status" value="1"/>
</dbReference>
<dbReference type="SUPFAM" id="SSF50156">
    <property type="entry name" value="PDZ domain-like"/>
    <property type="match status" value="2"/>
</dbReference>
<sequence length="508" mass="52932">MTTFSVRNFLAAAVVAACLPLVPHTASAAPAANLPDFTDLVDKVGPAVVNIRTTTRVSSSGLRGGLPPGMDDGDMSEFFRRFFGIPMPQSPQSPGSPQTPGAPRGGDNGGSGGTPDSPDGSDPEQNSGVGSGFILSADGYVMTNAHVVDDADTIYVTLTDKREFKAKLVGVDDRTDVAVVKISAGNLPTITIGDSNKVRVGEWVVAIGSPFGLENTVTAGIVSAKGRDTGDYLPFIQTDVAVNPGNSGGPLINMQGEVIGINSQIYSRTGGFMGISFAIPIDEAMRVADQLKASGKVVRGRIAVAIGEVTKDVADSLGLPKAQGALVSSVEPGGPADKAGVQPGDIILKFNGHSVDTATDLPRMVGDTKPGTKSTITIWRKGQTRDLPVTIAEMQPDKSAKADQKKPQPPKQRATNVLGVAVSDIPADQLKALKLRNGVQIDAVDGPAARVGLQKGDIILRVGDTDITSAKQFDEISSHLDSQKMVALLVRRGETTQFVPIRPRSGTK</sequence>
<dbReference type="Pfam" id="PF17820">
    <property type="entry name" value="PDZ_6"/>
    <property type="match status" value="1"/>
</dbReference>
<organism evidence="19 20">
    <name type="scientific">Paraburkholderia terricola</name>
    <dbReference type="NCBI Taxonomy" id="169427"/>
    <lineage>
        <taxon>Bacteria</taxon>
        <taxon>Pseudomonadati</taxon>
        <taxon>Pseudomonadota</taxon>
        <taxon>Betaproteobacteria</taxon>
        <taxon>Burkholderiales</taxon>
        <taxon>Burkholderiaceae</taxon>
        <taxon>Paraburkholderia</taxon>
    </lineage>
</organism>
<feature type="compositionally biased region" description="Gly residues" evidence="16">
    <location>
        <begin position="103"/>
        <end position="113"/>
    </location>
</feature>
<dbReference type="PRINTS" id="PR00834">
    <property type="entry name" value="PROTEASES2C"/>
</dbReference>
<evidence type="ECO:0000313" key="19">
    <source>
        <dbReference type="EMBL" id="SHK88497.1"/>
    </source>
</evidence>
<feature type="active site" description="Charge relay system" evidence="14">
    <location>
        <position position="146"/>
    </location>
</feature>
<evidence type="ECO:0000256" key="14">
    <source>
        <dbReference type="PIRSR" id="PIRSR611782-1"/>
    </source>
</evidence>
<dbReference type="RefSeq" id="WP_073431796.1">
    <property type="nucleotide sequence ID" value="NZ_CADFGY010000041.1"/>
</dbReference>
<feature type="active site" description="Charge relay system" evidence="14">
    <location>
        <position position="176"/>
    </location>
</feature>
<dbReference type="OrthoDB" id="9758917at2"/>
<accession>A0A1M6W475</accession>
<dbReference type="InterPro" id="IPR001940">
    <property type="entry name" value="Peptidase_S1C"/>
</dbReference>
<evidence type="ECO:0000256" key="10">
    <source>
        <dbReference type="ARBA" id="ARBA00022801"/>
    </source>
</evidence>
<dbReference type="PROSITE" id="PS51257">
    <property type="entry name" value="PROKAR_LIPOPROTEIN"/>
    <property type="match status" value="1"/>
</dbReference>
<dbReference type="InterPro" id="IPR036034">
    <property type="entry name" value="PDZ_sf"/>
</dbReference>
<dbReference type="AlphaFoldDB" id="A0A1M6W475"/>
<evidence type="ECO:0000256" key="16">
    <source>
        <dbReference type="SAM" id="MobiDB-lite"/>
    </source>
</evidence>
<feature type="chain" id="PRO_5039046566" description="Probable periplasmic serine endoprotease DegP-like" evidence="17">
    <location>
        <begin position="29"/>
        <end position="508"/>
    </location>
</feature>
<evidence type="ECO:0000259" key="18">
    <source>
        <dbReference type="PROSITE" id="PS50106"/>
    </source>
</evidence>
<dbReference type="InterPro" id="IPR041489">
    <property type="entry name" value="PDZ_6"/>
</dbReference>
<reference evidence="19 20" key="1">
    <citation type="submission" date="2016-11" db="EMBL/GenBank/DDBJ databases">
        <authorList>
            <person name="Jaros S."/>
            <person name="Januszkiewicz K."/>
            <person name="Wedrychowicz H."/>
        </authorList>
    </citation>
    <scope>NUCLEOTIDE SEQUENCE [LARGE SCALE GENOMIC DNA]</scope>
    <source>
        <strain evidence="19 20">LMG 20594</strain>
    </source>
</reference>
<dbReference type="PANTHER" id="PTHR22939">
    <property type="entry name" value="SERINE PROTEASE FAMILY S1C HTRA-RELATED"/>
    <property type="match status" value="1"/>
</dbReference>
<dbReference type="InterPro" id="IPR011782">
    <property type="entry name" value="Pept_S1C_Do"/>
</dbReference>
<keyword evidence="6 19" id="KW-0645">Protease</keyword>
<evidence type="ECO:0000256" key="4">
    <source>
        <dbReference type="ARBA" id="ARBA00013035"/>
    </source>
</evidence>
<keyword evidence="8" id="KW-0677">Repeat</keyword>
<dbReference type="PROSITE" id="PS50106">
    <property type="entry name" value="PDZ"/>
    <property type="match status" value="1"/>
</dbReference>
<proteinExistence type="inferred from homology"/>
<evidence type="ECO:0000256" key="17">
    <source>
        <dbReference type="SAM" id="SignalP"/>
    </source>
</evidence>
<feature type="region of interest" description="Disordered" evidence="16">
    <location>
        <begin position="84"/>
        <end position="130"/>
    </location>
</feature>